<dbReference type="RefSeq" id="WP_003696383.1">
    <property type="nucleotide sequence ID" value="NZ_AFOJ01000007.1"/>
</dbReference>
<dbReference type="Proteomes" id="UP000002971">
    <property type="component" value="Unassembled WGS sequence"/>
</dbReference>
<dbReference type="SUPFAM" id="SSF89550">
    <property type="entry name" value="PHP domain-like"/>
    <property type="match status" value="1"/>
</dbReference>
<reference evidence="3 4" key="1">
    <citation type="journal article" date="2011" name="J. Bacteriol.">
        <title>Genome Sequence of Lactobacillus ruminis SPM0211, Isolated from a Fecal Sample from a Healthy Korean.</title>
        <authorList>
            <person name="Lee S."/>
            <person name="Cho Y.J."/>
            <person name="Lee A.H."/>
            <person name="Chun J."/>
            <person name="Ha N.J."/>
            <person name="Ko G."/>
        </authorList>
    </citation>
    <scope>NUCLEOTIDE SEQUENCE [LARGE SCALE GENOMIC DNA]</scope>
    <source>
        <strain evidence="3 4">SPM0211</strain>
    </source>
</reference>
<organism evidence="3 4">
    <name type="scientific">Ligilactobacillus ruminis SPM0211</name>
    <dbReference type="NCBI Taxonomy" id="1040964"/>
    <lineage>
        <taxon>Bacteria</taxon>
        <taxon>Bacillati</taxon>
        <taxon>Bacillota</taxon>
        <taxon>Bacilli</taxon>
        <taxon>Lactobacillales</taxon>
        <taxon>Lactobacillaceae</taxon>
        <taxon>Ligilactobacillus</taxon>
    </lineage>
</organism>
<name>F7R2N1_9LACO</name>
<dbReference type="AlphaFoldDB" id="F7R2N1"/>
<dbReference type="GO" id="GO:0016887">
    <property type="term" value="F:ATP hydrolysis activity"/>
    <property type="evidence" value="ECO:0007669"/>
    <property type="project" value="InterPro"/>
</dbReference>
<evidence type="ECO:0000313" key="3">
    <source>
        <dbReference type="EMBL" id="EGM50281.1"/>
    </source>
</evidence>
<proteinExistence type="predicted"/>
<dbReference type="EMBL" id="AFOJ01000007">
    <property type="protein sequence ID" value="EGM50281.1"/>
    <property type="molecule type" value="Genomic_DNA"/>
</dbReference>
<dbReference type="NCBIfam" id="NF045780">
    <property type="entry name" value="TrlF_fam_ATP"/>
    <property type="match status" value="1"/>
</dbReference>
<dbReference type="GO" id="GO:0006302">
    <property type="term" value="P:double-strand break repair"/>
    <property type="evidence" value="ECO:0007669"/>
    <property type="project" value="InterPro"/>
</dbReference>
<evidence type="ECO:0000256" key="1">
    <source>
        <dbReference type="SAM" id="Coils"/>
    </source>
</evidence>
<evidence type="ECO:0000259" key="2">
    <source>
        <dbReference type="Pfam" id="PF13476"/>
    </source>
</evidence>
<sequence length="858" mass="96825">MSEKYFASFYKCALQVNPYCYAEYRGENPMSEEDYNAAILEKCRENHIDVVGLANHGNVDDSEKLRKKLGDNGVVVFPGFEIMSAEKIHMVCLFPETCTASELNRYLGSMGLGMAINGNETSTKTCLDIADMVEKAGGFWYAAHITGDNGILKLGKLNTVWQSEKLVAAQIPDSKENVDSNYKNIISNKDPQYKREKLPAYINACDIDKPEDLDKESATTLIKMSELTFANFVIAFKDPDSRIRLNSELEKGYQSSICALNVFGGYLDGLTIEFSDNLNAVIGGRGTGKSTIINLIRYALDLLPKDKIRRKEFDEMLENNLGTSARVELSIRSNSRFGESFKVIRRYKANPTIEDMNGKVSNLSVKDILPGIEIYGQNEIMDVVRSPEQITQIVRRLFQKETTLEQKIEETYTALQKNSKELDTLEEQSASEEQETADLPALKERLEYYKSAGLDGKLSLITQLTNEKSEFEAVSRKLPRQIQKLSEVNFPVDGQLKNTVLVDFITAYNKRIEEINKLQEDLLSWSTDQFNQIRSAWESTLNEKDDEIRNSLSMISGIQDKTGAEIVEDYTALLKKINGAEPIQHQIEQRKKEVARLKQERKTLVEACQKCWDEYAASVNKQLKKLNKKKLNGVVEIDVRYRQQKDSLLQRLKAIDGVGEKAVTGIAQYDGLDVFVFAEDVRSGADTIKSKYSLTAGMAEKIVQGLTEKDLREIEEMRLEDLFVIKLFVNGRFKEMGNLSKGQQCTAILHILLLENKDSLIVDQPEDNLDNSFITDTLVTAIRDNKIHRQYIFATHNANIPVFGDAELIVAMDETEGHGHICEGGIGSVDSQMVKEHVVRILEGGEAAFKMREEKYGL</sequence>
<feature type="coiled-coil region" evidence="1">
    <location>
        <begin position="408"/>
        <end position="435"/>
    </location>
</feature>
<dbReference type="InterPro" id="IPR054787">
    <property type="entry name" value="TrlF_ATPase"/>
</dbReference>
<gene>
    <name evidence="3" type="ORF">LRU_01963</name>
</gene>
<dbReference type="Gene3D" id="3.40.50.300">
    <property type="entry name" value="P-loop containing nucleotide triphosphate hydrolases"/>
    <property type="match status" value="2"/>
</dbReference>
<protein>
    <recommendedName>
        <fullName evidence="2">Rad50/SbcC-type AAA domain-containing protein</fullName>
    </recommendedName>
</protein>
<dbReference type="Gene3D" id="3.20.20.140">
    <property type="entry name" value="Metal-dependent hydrolases"/>
    <property type="match status" value="1"/>
</dbReference>
<comment type="caution">
    <text evidence="3">The sequence shown here is derived from an EMBL/GenBank/DDBJ whole genome shotgun (WGS) entry which is preliminary data.</text>
</comment>
<feature type="domain" description="Rad50/SbcC-type AAA" evidence="2">
    <location>
        <begin position="263"/>
        <end position="447"/>
    </location>
</feature>
<evidence type="ECO:0000313" key="4">
    <source>
        <dbReference type="Proteomes" id="UP000002971"/>
    </source>
</evidence>
<dbReference type="Pfam" id="PF13476">
    <property type="entry name" value="AAA_23"/>
    <property type="match status" value="1"/>
</dbReference>
<dbReference type="InterPro" id="IPR016195">
    <property type="entry name" value="Pol/histidinol_Pase-like"/>
</dbReference>
<dbReference type="InterPro" id="IPR027417">
    <property type="entry name" value="P-loop_NTPase"/>
</dbReference>
<dbReference type="SUPFAM" id="SSF52540">
    <property type="entry name" value="P-loop containing nucleoside triphosphate hydrolases"/>
    <property type="match status" value="1"/>
</dbReference>
<accession>F7R2N1</accession>
<keyword evidence="1" id="KW-0175">Coiled coil</keyword>
<dbReference type="InterPro" id="IPR038729">
    <property type="entry name" value="Rad50/SbcC_AAA"/>
</dbReference>